<protein>
    <submittedName>
        <fullName evidence="1">Uncharacterized protein</fullName>
    </submittedName>
</protein>
<dbReference type="Proteomes" id="UP000580861">
    <property type="component" value="Unassembled WGS sequence"/>
</dbReference>
<reference evidence="1 2" key="1">
    <citation type="submission" date="2020-08" db="EMBL/GenBank/DDBJ databases">
        <title>Sequencing the genomes of 1000 actinobacteria strains.</title>
        <authorList>
            <person name="Klenk H.-P."/>
        </authorList>
    </citation>
    <scope>NUCLEOTIDE SEQUENCE [LARGE SCALE GENOMIC DNA]</scope>
    <source>
        <strain evidence="1 2">DSM 45272</strain>
    </source>
</reference>
<gene>
    <name evidence="1" type="ORF">HDA45_005185</name>
</gene>
<comment type="caution">
    <text evidence="1">The sequence shown here is derived from an EMBL/GenBank/DDBJ whole genome shotgun (WGS) entry which is preliminary data.</text>
</comment>
<dbReference type="EMBL" id="JACHMX010000001">
    <property type="protein sequence ID" value="MBB5855098.1"/>
    <property type="molecule type" value="Genomic_DNA"/>
</dbReference>
<dbReference type="AlphaFoldDB" id="A0A841B942"/>
<name>A0A841B942_9PSEU</name>
<proteinExistence type="predicted"/>
<evidence type="ECO:0000313" key="2">
    <source>
        <dbReference type="Proteomes" id="UP000580861"/>
    </source>
</evidence>
<dbReference type="RefSeq" id="WP_343072150.1">
    <property type="nucleotide sequence ID" value="NZ_JACHMX010000001.1"/>
</dbReference>
<sequence length="170" mass="18068">MHATAFRYRPPVSPVAAATVEIGKVAISLRLSFDGALYACRRPPGVVERMEAEALDLLSKGLFVSGIDTPVATVTGEAGHRFVQESAVFEPPDGWLYRGMCGVGARRNGLSLTGIVGYRLEVRARWARRAGDCGPPETAAEWCELFGGQLASIGGVVLRRASVLSLGTPP</sequence>
<accession>A0A841B942</accession>
<keyword evidence="2" id="KW-1185">Reference proteome</keyword>
<evidence type="ECO:0000313" key="1">
    <source>
        <dbReference type="EMBL" id="MBB5855098.1"/>
    </source>
</evidence>
<organism evidence="1 2">
    <name type="scientific">Amycolatopsis umgeniensis</name>
    <dbReference type="NCBI Taxonomy" id="336628"/>
    <lineage>
        <taxon>Bacteria</taxon>
        <taxon>Bacillati</taxon>
        <taxon>Actinomycetota</taxon>
        <taxon>Actinomycetes</taxon>
        <taxon>Pseudonocardiales</taxon>
        <taxon>Pseudonocardiaceae</taxon>
        <taxon>Amycolatopsis</taxon>
    </lineage>
</organism>